<gene>
    <name evidence="2" type="ORF">NWP23_12505</name>
</gene>
<protein>
    <submittedName>
        <fullName evidence="2">Uncharacterized protein</fullName>
    </submittedName>
</protein>
<feature type="compositionally biased region" description="Polar residues" evidence="1">
    <location>
        <begin position="182"/>
        <end position="196"/>
    </location>
</feature>
<evidence type="ECO:0000256" key="1">
    <source>
        <dbReference type="SAM" id="MobiDB-lite"/>
    </source>
</evidence>
<dbReference type="RefSeq" id="WP_280652405.1">
    <property type="nucleotide sequence ID" value="NZ_JANQDL010000085.1"/>
</dbReference>
<evidence type="ECO:0000313" key="3">
    <source>
        <dbReference type="Proteomes" id="UP001159370"/>
    </source>
</evidence>
<name>A0AA43KG05_9CYAN</name>
<organism evidence="2 3">
    <name type="scientific">Umezakia ovalisporum FSS-62</name>
    <dbReference type="NCBI Taxonomy" id="2971776"/>
    <lineage>
        <taxon>Bacteria</taxon>
        <taxon>Bacillati</taxon>
        <taxon>Cyanobacteriota</taxon>
        <taxon>Cyanophyceae</taxon>
        <taxon>Nostocales</taxon>
        <taxon>Nodulariaceae</taxon>
        <taxon>Umezakia</taxon>
    </lineage>
</organism>
<dbReference type="Proteomes" id="UP001159370">
    <property type="component" value="Unassembled WGS sequence"/>
</dbReference>
<comment type="caution">
    <text evidence="2">The sequence shown here is derived from an EMBL/GenBank/DDBJ whole genome shotgun (WGS) entry which is preliminary data.</text>
</comment>
<evidence type="ECO:0000313" key="2">
    <source>
        <dbReference type="EMBL" id="MDH6064573.1"/>
    </source>
</evidence>
<dbReference type="GeneID" id="83685699"/>
<proteinExistence type="predicted"/>
<feature type="region of interest" description="Disordered" evidence="1">
    <location>
        <begin position="180"/>
        <end position="209"/>
    </location>
</feature>
<accession>A0AA43KG05</accession>
<dbReference type="EMBL" id="JANQDL010000085">
    <property type="protein sequence ID" value="MDH6064573.1"/>
    <property type="molecule type" value="Genomic_DNA"/>
</dbReference>
<reference evidence="2 3" key="1">
    <citation type="journal article" date="2023" name="J. Phycol.">
        <title>Chrysosporum ovalisporum is synonymous with the true-branching cyanobacterium Umezakia natans (Nostocales/Aphanizomenonaceae).</title>
        <authorList>
            <person name="McGregor G.B."/>
            <person name="Sendall B.C."/>
            <person name="Niiyama Y."/>
            <person name="Tuji A."/>
            <person name="Willis A."/>
        </authorList>
    </citation>
    <scope>NUCLEOTIDE SEQUENCE [LARGE SCALE GENOMIC DNA]</scope>
    <source>
        <strain evidence="2 3">FSS-62</strain>
    </source>
</reference>
<dbReference type="AlphaFoldDB" id="A0AA43KG05"/>
<sequence length="209" mass="22289">MSKKKLSKVGNQKGSSSVVQIFKTQMIPLTTPVFAIAGLLATITPSMAVTTSYANDYRVCTAQLLKLGITEQAVSQGCAKALRPRDLSSCVLKINQQRQISAADALSSCERARRPQNFSDCVVGITSNTREALGKTVLNYCGRSLLPKRFAECVVGLRSEIDIAPTQAMDACIDAGDPVSGFSPTSAPQNSPSTEFKPSFEVTPIPGNQ</sequence>